<proteinExistence type="inferred from homology"/>
<keyword evidence="8" id="KW-1185">Reference proteome</keyword>
<dbReference type="HAMAP" id="MF_01401">
    <property type="entry name" value="MsrA"/>
    <property type="match status" value="1"/>
</dbReference>
<evidence type="ECO:0000256" key="5">
    <source>
        <dbReference type="HAMAP-Rule" id="MF_01401"/>
    </source>
</evidence>
<accession>A0A7W5FQG3</accession>
<evidence type="ECO:0000313" key="7">
    <source>
        <dbReference type="EMBL" id="MBB3113217.1"/>
    </source>
</evidence>
<dbReference type="Gene3D" id="3.30.1060.10">
    <property type="entry name" value="Peptide methionine sulphoxide reductase MsrA"/>
    <property type="match status" value="1"/>
</dbReference>
<protein>
    <recommendedName>
        <fullName evidence="5">Peptide methionine sulfoxide reductase MsrA</fullName>
        <shortName evidence="5">Protein-methionine-S-oxide reductase</shortName>
        <ecNumber evidence="5">1.8.4.11</ecNumber>
    </recommendedName>
    <alternativeName>
        <fullName evidence="5">Peptide-methionine (S)-S-oxide reductase</fullName>
        <shortName evidence="5">Peptide Met(O) reductase</shortName>
    </alternativeName>
</protein>
<evidence type="ECO:0000256" key="2">
    <source>
        <dbReference type="ARBA" id="ARBA00023002"/>
    </source>
</evidence>
<dbReference type="SUPFAM" id="SSF55068">
    <property type="entry name" value="Peptide methionine sulfoxide reductase"/>
    <property type="match status" value="1"/>
</dbReference>
<dbReference type="Proteomes" id="UP000570361">
    <property type="component" value="Unassembled WGS sequence"/>
</dbReference>
<dbReference type="NCBIfam" id="TIGR00401">
    <property type="entry name" value="msrA"/>
    <property type="match status" value="1"/>
</dbReference>
<dbReference type="AlphaFoldDB" id="A0A7W5FQG3"/>
<dbReference type="GO" id="GO:0008113">
    <property type="term" value="F:peptide-methionine (S)-S-oxide reductase activity"/>
    <property type="evidence" value="ECO:0007669"/>
    <property type="project" value="UniProtKB-UniRule"/>
</dbReference>
<dbReference type="InterPro" id="IPR002569">
    <property type="entry name" value="Met_Sox_Rdtase_MsrA_dom"/>
</dbReference>
<reference evidence="7 8" key="1">
    <citation type="submission" date="2020-08" db="EMBL/GenBank/DDBJ databases">
        <title>Genomic Encyclopedia of Type Strains, Phase III (KMG-III): the genomes of soil and plant-associated and newly described type strains.</title>
        <authorList>
            <person name="Whitman W."/>
        </authorList>
    </citation>
    <scope>NUCLEOTIDE SEQUENCE [LARGE SCALE GENOMIC DNA]</scope>
    <source>
        <strain evidence="7 8">CECT 5862</strain>
    </source>
</reference>
<evidence type="ECO:0000313" key="8">
    <source>
        <dbReference type="Proteomes" id="UP000570361"/>
    </source>
</evidence>
<dbReference type="Pfam" id="PF01625">
    <property type="entry name" value="PMSR"/>
    <property type="match status" value="1"/>
</dbReference>
<dbReference type="PANTHER" id="PTHR43774">
    <property type="entry name" value="PEPTIDE METHIONINE SULFOXIDE REDUCTASE"/>
    <property type="match status" value="1"/>
</dbReference>
<dbReference type="EC" id="1.8.4.11" evidence="5"/>
<feature type="active site" evidence="5">
    <location>
        <position position="34"/>
    </location>
</feature>
<keyword evidence="2 5" id="KW-0560">Oxidoreductase</keyword>
<organism evidence="7 8">
    <name type="scientific">Paenibacillus phyllosphaerae</name>
    <dbReference type="NCBI Taxonomy" id="274593"/>
    <lineage>
        <taxon>Bacteria</taxon>
        <taxon>Bacillati</taxon>
        <taxon>Bacillota</taxon>
        <taxon>Bacilli</taxon>
        <taxon>Bacillales</taxon>
        <taxon>Paenibacillaceae</taxon>
        <taxon>Paenibacillus</taxon>
    </lineage>
</organism>
<name>A0A7W5FQG3_9BACL</name>
<evidence type="ECO:0000256" key="4">
    <source>
        <dbReference type="ARBA" id="ARBA00048782"/>
    </source>
</evidence>
<evidence type="ECO:0000256" key="3">
    <source>
        <dbReference type="ARBA" id="ARBA00047806"/>
    </source>
</evidence>
<dbReference type="InterPro" id="IPR036509">
    <property type="entry name" value="Met_Sox_Rdtase_MsrA_sf"/>
</dbReference>
<dbReference type="RefSeq" id="WP_246427914.1">
    <property type="nucleotide sequence ID" value="NZ_JACHXK010000017.1"/>
</dbReference>
<evidence type="ECO:0000259" key="6">
    <source>
        <dbReference type="Pfam" id="PF01625"/>
    </source>
</evidence>
<comment type="catalytic activity">
    <reaction evidence="3 5">
        <text>L-methionyl-[protein] + [thioredoxin]-disulfide + H2O = L-methionyl-(S)-S-oxide-[protein] + [thioredoxin]-dithiol</text>
        <dbReference type="Rhea" id="RHEA:14217"/>
        <dbReference type="Rhea" id="RHEA-COMP:10698"/>
        <dbReference type="Rhea" id="RHEA-COMP:10700"/>
        <dbReference type="Rhea" id="RHEA-COMP:12313"/>
        <dbReference type="Rhea" id="RHEA-COMP:12315"/>
        <dbReference type="ChEBI" id="CHEBI:15377"/>
        <dbReference type="ChEBI" id="CHEBI:16044"/>
        <dbReference type="ChEBI" id="CHEBI:29950"/>
        <dbReference type="ChEBI" id="CHEBI:44120"/>
        <dbReference type="ChEBI" id="CHEBI:50058"/>
        <dbReference type="EC" id="1.8.4.11"/>
    </reaction>
</comment>
<comment type="function">
    <text evidence="5">Has an important function as a repair enzyme for proteins that have been inactivated by oxidation. Catalyzes the reversible oxidation-reduction of methionine sulfoxide in proteins to methionine.</text>
</comment>
<comment type="caution">
    <text evidence="7">The sequence shown here is derived from an EMBL/GenBank/DDBJ whole genome shotgun (WGS) entry which is preliminary data.</text>
</comment>
<dbReference type="PANTHER" id="PTHR43774:SF1">
    <property type="entry name" value="PEPTIDE METHIONINE SULFOXIDE REDUCTASE MSRA 2"/>
    <property type="match status" value="1"/>
</dbReference>
<evidence type="ECO:0000256" key="1">
    <source>
        <dbReference type="ARBA" id="ARBA00005591"/>
    </source>
</evidence>
<feature type="domain" description="Peptide methionine sulphoxide reductase MsrA" evidence="6">
    <location>
        <begin position="27"/>
        <end position="166"/>
    </location>
</feature>
<dbReference type="EMBL" id="JACHXK010000017">
    <property type="protein sequence ID" value="MBB3113217.1"/>
    <property type="molecule type" value="Genomic_DNA"/>
</dbReference>
<sequence length="232" mass="26019">MMSEQPHVEYKSGRMPQCAYTEGKHETITLGMGCFWGPEALFGQLPGVQRTRVGFAGGTAPDPTYRQMGDHSEVVEVDYIPALLPLAELLELFWNSHNPDNINGYKGRQYWSMALYRNEAQLAVIKAALQKRAAEGLNVTGAATEVAPFAAFYLAEDKHQKYYLKRYPDAIEKLSKLYPEHDELVHSTLAARLNGVAKGYASRERILADIASWPIDSASKEAMLAVIRQIRW</sequence>
<gene>
    <name evidence="5" type="primary">msrA</name>
    <name evidence="7" type="ORF">FHS18_005320</name>
</gene>
<comment type="catalytic activity">
    <reaction evidence="4 5">
        <text>[thioredoxin]-disulfide + L-methionine + H2O = L-methionine (S)-S-oxide + [thioredoxin]-dithiol</text>
        <dbReference type="Rhea" id="RHEA:19993"/>
        <dbReference type="Rhea" id="RHEA-COMP:10698"/>
        <dbReference type="Rhea" id="RHEA-COMP:10700"/>
        <dbReference type="ChEBI" id="CHEBI:15377"/>
        <dbReference type="ChEBI" id="CHEBI:29950"/>
        <dbReference type="ChEBI" id="CHEBI:50058"/>
        <dbReference type="ChEBI" id="CHEBI:57844"/>
        <dbReference type="ChEBI" id="CHEBI:58772"/>
        <dbReference type="EC" id="1.8.4.11"/>
    </reaction>
</comment>
<comment type="similarity">
    <text evidence="1 5">Belongs to the MsrA Met sulfoxide reductase family.</text>
</comment>